<dbReference type="InterPro" id="IPR050182">
    <property type="entry name" value="Cytochrome_P450_fam2"/>
</dbReference>
<keyword evidence="11" id="KW-1185">Reference proteome</keyword>
<comment type="caution">
    <text evidence="10">The sequence shown here is derived from an EMBL/GenBank/DDBJ whole genome shotgun (WGS) entry which is preliminary data.</text>
</comment>
<dbReference type="GO" id="GO:0006805">
    <property type="term" value="P:xenobiotic metabolic process"/>
    <property type="evidence" value="ECO:0007669"/>
    <property type="project" value="TreeGrafter"/>
</dbReference>
<feature type="binding site" description="axial binding residue" evidence="8">
    <location>
        <position position="439"/>
    </location>
    <ligand>
        <name>heme</name>
        <dbReference type="ChEBI" id="CHEBI:30413"/>
    </ligand>
    <ligandPart>
        <name>Fe</name>
        <dbReference type="ChEBI" id="CHEBI:18248"/>
    </ligandPart>
</feature>
<dbReference type="AlphaFoldDB" id="A0A9Q0S4W0"/>
<dbReference type="InterPro" id="IPR017972">
    <property type="entry name" value="Cyt_P450_CS"/>
</dbReference>
<accession>A0A9Q0S4W0</accession>
<dbReference type="PRINTS" id="PR00385">
    <property type="entry name" value="P450"/>
</dbReference>
<dbReference type="GO" id="GO:0006082">
    <property type="term" value="P:organic acid metabolic process"/>
    <property type="evidence" value="ECO:0007669"/>
    <property type="project" value="TreeGrafter"/>
</dbReference>
<dbReference type="Gene3D" id="1.10.630.10">
    <property type="entry name" value="Cytochrome P450"/>
    <property type="match status" value="1"/>
</dbReference>
<dbReference type="PANTHER" id="PTHR24300:SF376">
    <property type="entry name" value="CYTOCHROME P450 15A1"/>
    <property type="match status" value="1"/>
</dbReference>
<dbReference type="PANTHER" id="PTHR24300">
    <property type="entry name" value="CYTOCHROME P450 508A4-RELATED"/>
    <property type="match status" value="1"/>
</dbReference>
<dbReference type="InterPro" id="IPR001128">
    <property type="entry name" value="Cyt_P450"/>
</dbReference>
<dbReference type="PROSITE" id="PS00086">
    <property type="entry name" value="CYTOCHROME_P450"/>
    <property type="match status" value="1"/>
</dbReference>
<comment type="similarity">
    <text evidence="2 9">Belongs to the cytochrome P450 family.</text>
</comment>
<name>A0A9Q0S4W0_9DIPT</name>
<evidence type="ECO:0000256" key="8">
    <source>
        <dbReference type="PIRSR" id="PIRSR602401-1"/>
    </source>
</evidence>
<dbReference type="Proteomes" id="UP001151699">
    <property type="component" value="Chromosome A"/>
</dbReference>
<evidence type="ECO:0000256" key="4">
    <source>
        <dbReference type="ARBA" id="ARBA00022723"/>
    </source>
</evidence>
<dbReference type="InterPro" id="IPR036396">
    <property type="entry name" value="Cyt_P450_sf"/>
</dbReference>
<organism evidence="10 11">
    <name type="scientific">Pseudolycoriella hygida</name>
    <dbReference type="NCBI Taxonomy" id="35572"/>
    <lineage>
        <taxon>Eukaryota</taxon>
        <taxon>Metazoa</taxon>
        <taxon>Ecdysozoa</taxon>
        <taxon>Arthropoda</taxon>
        <taxon>Hexapoda</taxon>
        <taxon>Insecta</taxon>
        <taxon>Pterygota</taxon>
        <taxon>Neoptera</taxon>
        <taxon>Endopterygota</taxon>
        <taxon>Diptera</taxon>
        <taxon>Nematocera</taxon>
        <taxon>Sciaroidea</taxon>
        <taxon>Sciaridae</taxon>
        <taxon>Pseudolycoriella</taxon>
    </lineage>
</organism>
<keyword evidence="7 9" id="KW-0503">Monooxygenase</keyword>
<evidence type="ECO:0000256" key="3">
    <source>
        <dbReference type="ARBA" id="ARBA00022617"/>
    </source>
</evidence>
<evidence type="ECO:0000256" key="9">
    <source>
        <dbReference type="RuleBase" id="RU000461"/>
    </source>
</evidence>
<keyword evidence="6 8" id="KW-0408">Iron</keyword>
<dbReference type="EMBL" id="WJQU01000001">
    <property type="protein sequence ID" value="KAJ6645547.1"/>
    <property type="molecule type" value="Genomic_DNA"/>
</dbReference>
<keyword evidence="5 9" id="KW-0560">Oxidoreductase</keyword>
<evidence type="ECO:0000256" key="7">
    <source>
        <dbReference type="ARBA" id="ARBA00023033"/>
    </source>
</evidence>
<dbReference type="GO" id="GO:0005506">
    <property type="term" value="F:iron ion binding"/>
    <property type="evidence" value="ECO:0007669"/>
    <property type="project" value="InterPro"/>
</dbReference>
<keyword evidence="3 8" id="KW-0349">Heme</keyword>
<proteinExistence type="inferred from homology"/>
<evidence type="ECO:0000256" key="5">
    <source>
        <dbReference type="ARBA" id="ARBA00023002"/>
    </source>
</evidence>
<dbReference type="GO" id="GO:0016712">
    <property type="term" value="F:oxidoreductase activity, acting on paired donors, with incorporation or reduction of molecular oxygen, reduced flavin or flavoprotein as one donor, and incorporation of one atom of oxygen"/>
    <property type="evidence" value="ECO:0007669"/>
    <property type="project" value="TreeGrafter"/>
</dbReference>
<dbReference type="InterPro" id="IPR002401">
    <property type="entry name" value="Cyt_P450_E_grp-I"/>
</dbReference>
<dbReference type="FunFam" id="1.10.630.10:FF:000036">
    <property type="entry name" value="CYtochrome P450 family"/>
    <property type="match status" value="1"/>
</dbReference>
<dbReference type="GO" id="GO:0008395">
    <property type="term" value="F:steroid hydroxylase activity"/>
    <property type="evidence" value="ECO:0007669"/>
    <property type="project" value="TreeGrafter"/>
</dbReference>
<gene>
    <name evidence="10" type="primary">Cyp305a1</name>
    <name evidence="10" type="ORF">Bhyg_00753</name>
</gene>
<dbReference type="GO" id="GO:0020037">
    <property type="term" value="F:heme binding"/>
    <property type="evidence" value="ECO:0007669"/>
    <property type="project" value="InterPro"/>
</dbReference>
<dbReference type="SUPFAM" id="SSF48264">
    <property type="entry name" value="Cytochrome P450"/>
    <property type="match status" value="1"/>
</dbReference>
<keyword evidence="4 8" id="KW-0479">Metal-binding</keyword>
<protein>
    <submittedName>
        <fullName evidence="10">Cytochrome P450</fullName>
    </submittedName>
</protein>
<comment type="cofactor">
    <cofactor evidence="1 8">
        <name>heme</name>
        <dbReference type="ChEBI" id="CHEBI:30413"/>
    </cofactor>
</comment>
<dbReference type="OrthoDB" id="3934656at2759"/>
<dbReference type="Pfam" id="PF00067">
    <property type="entry name" value="p450"/>
    <property type="match status" value="1"/>
</dbReference>
<reference evidence="10" key="1">
    <citation type="submission" date="2022-07" db="EMBL/GenBank/DDBJ databases">
        <authorList>
            <person name="Trinca V."/>
            <person name="Uliana J.V.C."/>
            <person name="Torres T.T."/>
            <person name="Ward R.J."/>
            <person name="Monesi N."/>
        </authorList>
    </citation>
    <scope>NUCLEOTIDE SEQUENCE</scope>
    <source>
        <strain evidence="10">HSMRA1968</strain>
        <tissue evidence="10">Whole embryos</tissue>
    </source>
</reference>
<evidence type="ECO:0000256" key="2">
    <source>
        <dbReference type="ARBA" id="ARBA00010617"/>
    </source>
</evidence>
<sequence>MMEMFLVLLLIIYGYWYFFTRRPSKYPPGPKWLPIVGNTPFLRKTARMLGGQHLVFEKWMKDYKSPVIGLKLGREYCVVALTYPMVRAIHTGDEYDGRPDNFFLRLRTMGTRLGITCTDGPLWTEQRSFVTKHLREAGYGRRPMEIQMQNELNELLDVIDQAKEQPIWPGTFLAPSVINALWTFVAGERIPRNDERLNRLLNLLNLRSKAFDMSGGVLNQMAWLRHIAPEKTGYNLIRRFNQELHEFFMASIKSHKADYNESKATDDLIYAYLKAMQDNKAKSLNFTDIQLTMIILDIFIAGSQTTAITLDLALRTMALYPNIQSRIQKELDAVYEEGQTPSVLEKSKFSYIEATIMEVQRFFHITPITGPRRVLRETTLGGYTIPKNATVLIHLRSVHMDKDHWGDPEVFRPERFLNDNMEIVNTEWLMPFGQGKRRCLGEQLARGCLFTFFAGILQRFEVRMGGDEKIDENLLPGITLSPKPYQVVFSKRFRREE</sequence>
<dbReference type="PRINTS" id="PR00463">
    <property type="entry name" value="EP450I"/>
</dbReference>
<evidence type="ECO:0000313" key="10">
    <source>
        <dbReference type="EMBL" id="KAJ6645547.1"/>
    </source>
</evidence>
<evidence type="ECO:0000256" key="6">
    <source>
        <dbReference type="ARBA" id="ARBA00023004"/>
    </source>
</evidence>
<evidence type="ECO:0000256" key="1">
    <source>
        <dbReference type="ARBA" id="ARBA00001971"/>
    </source>
</evidence>
<dbReference type="GO" id="GO:0005737">
    <property type="term" value="C:cytoplasm"/>
    <property type="evidence" value="ECO:0007669"/>
    <property type="project" value="TreeGrafter"/>
</dbReference>
<evidence type="ECO:0000313" key="11">
    <source>
        <dbReference type="Proteomes" id="UP001151699"/>
    </source>
</evidence>
<dbReference type="CDD" id="cd20651">
    <property type="entry name" value="CYP15A1-like"/>
    <property type="match status" value="1"/>
</dbReference>